<dbReference type="Proteomes" id="UP001500880">
    <property type="component" value="Unassembled WGS sequence"/>
</dbReference>
<evidence type="ECO:0000313" key="5">
    <source>
        <dbReference type="Proteomes" id="UP001500880"/>
    </source>
</evidence>
<evidence type="ECO:0000256" key="3">
    <source>
        <dbReference type="PROSITE-ProRule" id="PRU00339"/>
    </source>
</evidence>
<dbReference type="RefSeq" id="WP_343842338.1">
    <property type="nucleotide sequence ID" value="NZ_BAAADO010000006.1"/>
</dbReference>
<dbReference type="PROSITE" id="PS50005">
    <property type="entry name" value="TPR"/>
    <property type="match status" value="1"/>
</dbReference>
<keyword evidence="2 3" id="KW-0802">TPR repeat</keyword>
<gene>
    <name evidence="4" type="ORF">GCM10008986_27990</name>
</gene>
<organism evidence="4 5">
    <name type="scientific">Salinibacillus aidingensis</name>
    <dbReference type="NCBI Taxonomy" id="237684"/>
    <lineage>
        <taxon>Bacteria</taxon>
        <taxon>Bacillati</taxon>
        <taxon>Bacillota</taxon>
        <taxon>Bacilli</taxon>
        <taxon>Bacillales</taxon>
        <taxon>Bacillaceae</taxon>
        <taxon>Salinibacillus</taxon>
    </lineage>
</organism>
<sequence length="342" mass="40702">MANTENHQIDNQLNVIPFLLEGEFYFSQGVKAFQKHNFQKAEKWLKRAIELEPDNPLYPSQLSVLYTETKAYDQANQMLMKVLDDFGESYVDCYYLLANNYAHLGLFQDAQKNIEIYLNKAPNGEFADEAKELLELLKAYNDDIEEDEDEWIFDEEDELLTYQESAFYYLEHHDWEQALPIIEHMMARYPDYVLAKHDFAWALFFSGQQERALKLEKEAYEEDPSSIHSIVNLAIFHWEMGEQDTSGQYIEWLENVYPIHDQQRLKVATAFAHTEHYELAYQRFKDLPRHKLKNHLSYYKWYSIAAYKMGLKSKAVEVWKEGCNRHPRLKEIGRQHPIERND</sequence>
<keyword evidence="1" id="KW-0677">Repeat</keyword>
<proteinExistence type="predicted"/>
<evidence type="ECO:0000256" key="2">
    <source>
        <dbReference type="ARBA" id="ARBA00022803"/>
    </source>
</evidence>
<evidence type="ECO:0000256" key="1">
    <source>
        <dbReference type="ARBA" id="ARBA00022737"/>
    </source>
</evidence>
<accession>A0ABN1BJE6</accession>
<dbReference type="SUPFAM" id="SSF48452">
    <property type="entry name" value="TPR-like"/>
    <property type="match status" value="2"/>
</dbReference>
<name>A0ABN1BJE6_9BACI</name>
<dbReference type="Gene3D" id="1.25.40.10">
    <property type="entry name" value="Tetratricopeptide repeat domain"/>
    <property type="match status" value="1"/>
</dbReference>
<protein>
    <recommendedName>
        <fullName evidence="6">Tetratricopeptide repeat-containing protein</fullName>
    </recommendedName>
</protein>
<dbReference type="InterPro" id="IPR013105">
    <property type="entry name" value="TPR_2"/>
</dbReference>
<dbReference type="InterPro" id="IPR019734">
    <property type="entry name" value="TPR_rpt"/>
</dbReference>
<dbReference type="InterPro" id="IPR011990">
    <property type="entry name" value="TPR-like_helical_dom_sf"/>
</dbReference>
<dbReference type="Pfam" id="PF07719">
    <property type="entry name" value="TPR_2"/>
    <property type="match status" value="1"/>
</dbReference>
<comment type="caution">
    <text evidence="4">The sequence shown here is derived from an EMBL/GenBank/DDBJ whole genome shotgun (WGS) entry which is preliminary data.</text>
</comment>
<dbReference type="EMBL" id="BAAADO010000006">
    <property type="protein sequence ID" value="GAA0499249.1"/>
    <property type="molecule type" value="Genomic_DNA"/>
</dbReference>
<dbReference type="SMART" id="SM00028">
    <property type="entry name" value="TPR"/>
    <property type="match status" value="2"/>
</dbReference>
<evidence type="ECO:0000313" key="4">
    <source>
        <dbReference type="EMBL" id="GAA0499249.1"/>
    </source>
</evidence>
<feature type="repeat" description="TPR" evidence="3">
    <location>
        <begin position="22"/>
        <end position="55"/>
    </location>
</feature>
<keyword evidence="5" id="KW-1185">Reference proteome</keyword>
<reference evidence="4 5" key="1">
    <citation type="journal article" date="2019" name="Int. J. Syst. Evol. Microbiol.">
        <title>The Global Catalogue of Microorganisms (GCM) 10K type strain sequencing project: providing services to taxonomists for standard genome sequencing and annotation.</title>
        <authorList>
            <consortium name="The Broad Institute Genomics Platform"/>
            <consortium name="The Broad Institute Genome Sequencing Center for Infectious Disease"/>
            <person name="Wu L."/>
            <person name="Ma J."/>
        </authorList>
    </citation>
    <scope>NUCLEOTIDE SEQUENCE [LARGE SCALE GENOMIC DNA]</scope>
    <source>
        <strain evidence="4 5">JCM 12389</strain>
    </source>
</reference>
<evidence type="ECO:0008006" key="6">
    <source>
        <dbReference type="Google" id="ProtNLM"/>
    </source>
</evidence>